<evidence type="ECO:0000313" key="6">
    <source>
        <dbReference type="EMBL" id="NJI02249.1"/>
    </source>
</evidence>
<evidence type="ECO:0000313" key="7">
    <source>
        <dbReference type="Proteomes" id="UP000646308"/>
    </source>
</evidence>
<proteinExistence type="inferred from homology"/>
<dbReference type="InterPro" id="IPR002711">
    <property type="entry name" value="HNH"/>
</dbReference>
<name>A0AAW9YT59_9STAP</name>
<evidence type="ECO:0000256" key="1">
    <source>
        <dbReference type="ARBA" id="ARBA00022722"/>
    </source>
</evidence>
<dbReference type="GO" id="GO:0003676">
    <property type="term" value="F:nucleic acid binding"/>
    <property type="evidence" value="ECO:0007669"/>
    <property type="project" value="InterPro"/>
</dbReference>
<dbReference type="SMART" id="SM00507">
    <property type="entry name" value="HNHc"/>
    <property type="match status" value="1"/>
</dbReference>
<dbReference type="RefSeq" id="WP_107370935.1">
    <property type="nucleotide sequence ID" value="NZ_PZDX01000028.1"/>
</dbReference>
<keyword evidence="2" id="KW-0378">Hydrolase</keyword>
<evidence type="ECO:0000256" key="3">
    <source>
        <dbReference type="ARBA" id="ARBA00038412"/>
    </source>
</evidence>
<dbReference type="Proteomes" id="UP000646308">
    <property type="component" value="Unassembled WGS sequence"/>
</dbReference>
<dbReference type="Gene3D" id="1.10.30.50">
    <property type="match status" value="1"/>
</dbReference>
<dbReference type="Pfam" id="PF01844">
    <property type="entry name" value="HNH"/>
    <property type="match status" value="1"/>
</dbReference>
<dbReference type="EMBL" id="WMFL01000069">
    <property type="protein sequence ID" value="NJI02249.1"/>
    <property type="molecule type" value="Genomic_DNA"/>
</dbReference>
<organism evidence="6 7">
    <name type="scientific">Staphylococcus agnetis</name>
    <dbReference type="NCBI Taxonomy" id="985762"/>
    <lineage>
        <taxon>Bacteria</taxon>
        <taxon>Bacillati</taxon>
        <taxon>Bacillota</taxon>
        <taxon>Bacilli</taxon>
        <taxon>Bacillales</taxon>
        <taxon>Staphylococcaceae</taxon>
        <taxon>Staphylococcus</taxon>
    </lineage>
</organism>
<keyword evidence="6" id="KW-0255">Endonuclease</keyword>
<comment type="similarity">
    <text evidence="3">Belongs to the HNH nuclease family.</text>
</comment>
<dbReference type="PANTHER" id="PTHR41286:SF1">
    <property type="entry name" value="HNH NUCLEASE YAJD-RELATED"/>
    <property type="match status" value="1"/>
</dbReference>
<comment type="caution">
    <text evidence="6">The sequence shown here is derived from an EMBL/GenBank/DDBJ whole genome shotgun (WGS) entry which is preliminary data.</text>
</comment>
<evidence type="ECO:0000256" key="4">
    <source>
        <dbReference type="ARBA" id="ARBA00040194"/>
    </source>
</evidence>
<sequence length="125" mass="15395">MAVMRRCNHPTCNTLISFNETYCDKHKPYVNDKYNDVRRRNDPEYLRFYKSKQWQRMREIVLMENDYICRSCGRQAQMVDHIIPTKVDWSKRLEKENLQPLCYECHNRKTKREQKEVPHINERGR</sequence>
<feature type="domain" description="HNH nuclease" evidence="5">
    <location>
        <begin position="57"/>
        <end position="107"/>
    </location>
</feature>
<dbReference type="GO" id="GO:0016787">
    <property type="term" value="F:hydrolase activity"/>
    <property type="evidence" value="ECO:0007669"/>
    <property type="project" value="UniProtKB-KW"/>
</dbReference>
<accession>A0AAW9YT59</accession>
<dbReference type="CDD" id="cd00085">
    <property type="entry name" value="HNHc"/>
    <property type="match status" value="1"/>
</dbReference>
<gene>
    <name evidence="6" type="ORF">GLV84_05165</name>
</gene>
<reference evidence="6" key="1">
    <citation type="submission" date="2019-11" db="EMBL/GenBank/DDBJ databases">
        <title>Whole genome comparisons of Staphylococcus agnetis isolates from cattle and chickens.</title>
        <authorList>
            <person name="Rhoads D."/>
            <person name="Shwani A."/>
            <person name="Adkins P."/>
            <person name="Calcutt M."/>
            <person name="Middleton J."/>
        </authorList>
    </citation>
    <scope>NUCLEOTIDE SEQUENCE</scope>
    <source>
        <strain evidence="6">1387</strain>
    </source>
</reference>
<evidence type="ECO:0000259" key="5">
    <source>
        <dbReference type="SMART" id="SM00507"/>
    </source>
</evidence>
<dbReference type="GO" id="GO:0005829">
    <property type="term" value="C:cytosol"/>
    <property type="evidence" value="ECO:0007669"/>
    <property type="project" value="TreeGrafter"/>
</dbReference>
<keyword evidence="1" id="KW-0540">Nuclease</keyword>
<dbReference type="AlphaFoldDB" id="A0AAW9YT59"/>
<dbReference type="GO" id="GO:0008270">
    <property type="term" value="F:zinc ion binding"/>
    <property type="evidence" value="ECO:0007669"/>
    <property type="project" value="InterPro"/>
</dbReference>
<dbReference type="GO" id="GO:0004519">
    <property type="term" value="F:endonuclease activity"/>
    <property type="evidence" value="ECO:0007669"/>
    <property type="project" value="UniProtKB-KW"/>
</dbReference>
<dbReference type="PANTHER" id="PTHR41286">
    <property type="entry name" value="HNH NUCLEASE YAJD-RELATED"/>
    <property type="match status" value="1"/>
</dbReference>
<protein>
    <recommendedName>
        <fullName evidence="4">Putative HNH nuclease YajD</fullName>
    </recommendedName>
</protein>
<dbReference type="InterPro" id="IPR003615">
    <property type="entry name" value="HNH_nuc"/>
</dbReference>
<evidence type="ECO:0000256" key="2">
    <source>
        <dbReference type="ARBA" id="ARBA00022801"/>
    </source>
</evidence>